<evidence type="ECO:0000313" key="2">
    <source>
        <dbReference type="Proteomes" id="UP000887013"/>
    </source>
</evidence>
<dbReference type="AlphaFoldDB" id="A0A8X6U6W4"/>
<dbReference type="Proteomes" id="UP000887013">
    <property type="component" value="Unassembled WGS sequence"/>
</dbReference>
<name>A0A8X6U6W4_NEPPI</name>
<organism evidence="1 2">
    <name type="scientific">Nephila pilipes</name>
    <name type="common">Giant wood spider</name>
    <name type="synonym">Nephila maculata</name>
    <dbReference type="NCBI Taxonomy" id="299642"/>
    <lineage>
        <taxon>Eukaryota</taxon>
        <taxon>Metazoa</taxon>
        <taxon>Ecdysozoa</taxon>
        <taxon>Arthropoda</taxon>
        <taxon>Chelicerata</taxon>
        <taxon>Arachnida</taxon>
        <taxon>Araneae</taxon>
        <taxon>Araneomorphae</taxon>
        <taxon>Entelegynae</taxon>
        <taxon>Araneoidea</taxon>
        <taxon>Nephilidae</taxon>
        <taxon>Nephila</taxon>
    </lineage>
</organism>
<comment type="caution">
    <text evidence="1">The sequence shown here is derived from an EMBL/GenBank/DDBJ whole genome shotgun (WGS) entry which is preliminary data.</text>
</comment>
<dbReference type="EMBL" id="BMAW01073356">
    <property type="protein sequence ID" value="GFT87441.1"/>
    <property type="molecule type" value="Genomic_DNA"/>
</dbReference>
<protein>
    <submittedName>
        <fullName evidence="1">Uncharacterized protein</fullName>
    </submittedName>
</protein>
<sequence>MDSSISKKLLTTTRKMTENLTAQEMDLAEEKLLKIFQNESFNEGEDFKGLLTYVDKDGLYRLKLKIIRRDDTEDFRRPIALSSNYELVH</sequence>
<accession>A0A8X6U6W4</accession>
<reference evidence="1" key="1">
    <citation type="submission" date="2020-08" db="EMBL/GenBank/DDBJ databases">
        <title>Multicomponent nature underlies the extraordinary mechanical properties of spider dragline silk.</title>
        <authorList>
            <person name="Kono N."/>
            <person name="Nakamura H."/>
            <person name="Mori M."/>
            <person name="Yoshida Y."/>
            <person name="Ohtoshi R."/>
            <person name="Malay A.D."/>
            <person name="Moran D.A.P."/>
            <person name="Tomita M."/>
            <person name="Numata K."/>
            <person name="Arakawa K."/>
        </authorList>
    </citation>
    <scope>NUCLEOTIDE SEQUENCE</scope>
</reference>
<keyword evidence="2" id="KW-1185">Reference proteome</keyword>
<evidence type="ECO:0000313" key="1">
    <source>
        <dbReference type="EMBL" id="GFT87441.1"/>
    </source>
</evidence>
<proteinExistence type="predicted"/>
<gene>
    <name evidence="1" type="ORF">NPIL_184031</name>
</gene>